<sequence length="55" mass="6190">MSTSEIPDFDPDHPRPLRPEEIEAVKAKYDTGMTREQAEAAVRVITQAENFTENG</sequence>
<dbReference type="KEGG" id="vg:40079159"/>
<gene>
    <name evidence="1" type="primary">5</name>
    <name evidence="1" type="ORF">SEA_KATYUSHA_5</name>
</gene>
<proteinExistence type="predicted"/>
<evidence type="ECO:0000313" key="1">
    <source>
        <dbReference type="EMBL" id="AMS03398.1"/>
    </source>
</evidence>
<protein>
    <submittedName>
        <fullName evidence="1">Uncharacterized protein</fullName>
    </submittedName>
</protein>
<dbReference type="GeneID" id="40079159"/>
<name>A0A142KBB5_9CAUD</name>
<dbReference type="Proteomes" id="UP000223856">
    <property type="component" value="Segment"/>
</dbReference>
<dbReference type="EMBL" id="KU963258">
    <property type="protein sequence ID" value="AMS03398.1"/>
    <property type="molecule type" value="Genomic_DNA"/>
</dbReference>
<keyword evidence="2" id="KW-1185">Reference proteome</keyword>
<accession>A0A142KBB5</accession>
<reference evidence="1 2" key="1">
    <citation type="submission" date="2016-03" db="EMBL/GenBank/DDBJ databases">
        <authorList>
            <person name="Green D.E."/>
            <person name="Kennedy B.V."/>
            <person name="Kocak B.Z."/>
            <person name="Moretti M.L."/>
            <person name="Onelangsy F.L."/>
            <person name="Mezghani N.A."/>
            <person name="Thompson P.K."/>
            <person name="Ulbrich M.C."/>
            <person name="Furbee E.C."/>
            <person name="Grubb S.R."/>
            <person name="Warner M.H."/>
            <person name="Montgomery M.T."/>
            <person name="Garlena R.A."/>
            <person name="Russell D.A."/>
            <person name="Pope W.H."/>
            <person name="Jacobs-Sera D."/>
            <person name="Hendrix R.W."/>
            <person name="Hatfull G.F."/>
        </authorList>
    </citation>
    <scope>NUCLEOTIDE SEQUENCE [LARGE SCALE GENOMIC DNA]</scope>
</reference>
<evidence type="ECO:0000313" key="2">
    <source>
        <dbReference type="Proteomes" id="UP000223856"/>
    </source>
</evidence>
<dbReference type="RefSeq" id="YP_009603279.1">
    <property type="nucleotide sequence ID" value="NC_041950.1"/>
</dbReference>
<organism evidence="1 2">
    <name type="scientific">Gordonia phage Katyusha</name>
    <dbReference type="NCBI Taxonomy" id="1821555"/>
    <lineage>
        <taxon>Viruses</taxon>
        <taxon>Duplodnaviria</taxon>
        <taxon>Heunggongvirae</taxon>
        <taxon>Uroviricota</taxon>
        <taxon>Caudoviricetes</taxon>
        <taxon>Demosthenesvirus</taxon>
        <taxon>Demosthenesvirus katyusha</taxon>
    </lineage>
</organism>